<dbReference type="Proteomes" id="UP000008311">
    <property type="component" value="Unassembled WGS sequence"/>
</dbReference>
<name>B9SYP2_RICCO</name>
<dbReference type="AlphaFoldDB" id="B9SYP2"/>
<keyword evidence="3" id="KW-1185">Reference proteome</keyword>
<sequence length="103" mass="11559">MPELNSSQTSREIEPNTSLRLTSVLLNGFNYVSWSRAASLALLGRSKLSYVNGKKEAPKPSDPSFDAWQSNDQPVMSWILNSMEPKIAETFVFADSDYDPWSL</sequence>
<feature type="domain" description="Retrotransposon Copia-like N-terminal" evidence="1">
    <location>
        <begin position="13"/>
        <end position="59"/>
    </location>
</feature>
<dbReference type="PANTHER" id="PTHR37610">
    <property type="entry name" value="CCHC-TYPE DOMAIN-CONTAINING PROTEIN"/>
    <property type="match status" value="1"/>
</dbReference>
<evidence type="ECO:0000259" key="1">
    <source>
        <dbReference type="Pfam" id="PF14244"/>
    </source>
</evidence>
<dbReference type="Pfam" id="PF14244">
    <property type="entry name" value="Retrotran_gag_3"/>
    <property type="match status" value="1"/>
</dbReference>
<evidence type="ECO:0000313" key="3">
    <source>
        <dbReference type="Proteomes" id="UP000008311"/>
    </source>
</evidence>
<dbReference type="EMBL" id="EQ974255">
    <property type="protein sequence ID" value="EEF31276.1"/>
    <property type="molecule type" value="Genomic_DNA"/>
</dbReference>
<evidence type="ECO:0000313" key="2">
    <source>
        <dbReference type="EMBL" id="EEF31276.1"/>
    </source>
</evidence>
<dbReference type="InParanoid" id="B9SYP2"/>
<organism evidence="2 3">
    <name type="scientific">Ricinus communis</name>
    <name type="common">Castor bean</name>
    <dbReference type="NCBI Taxonomy" id="3988"/>
    <lineage>
        <taxon>Eukaryota</taxon>
        <taxon>Viridiplantae</taxon>
        <taxon>Streptophyta</taxon>
        <taxon>Embryophyta</taxon>
        <taxon>Tracheophyta</taxon>
        <taxon>Spermatophyta</taxon>
        <taxon>Magnoliopsida</taxon>
        <taxon>eudicotyledons</taxon>
        <taxon>Gunneridae</taxon>
        <taxon>Pentapetalae</taxon>
        <taxon>rosids</taxon>
        <taxon>fabids</taxon>
        <taxon>Malpighiales</taxon>
        <taxon>Euphorbiaceae</taxon>
        <taxon>Acalyphoideae</taxon>
        <taxon>Acalypheae</taxon>
        <taxon>Ricinus</taxon>
    </lineage>
</organism>
<gene>
    <name evidence="2" type="ORF">RCOM_0788120</name>
</gene>
<protein>
    <recommendedName>
        <fullName evidence="1">Retrotransposon Copia-like N-terminal domain-containing protein</fullName>
    </recommendedName>
</protein>
<reference evidence="3" key="1">
    <citation type="journal article" date="2010" name="Nat. Biotechnol.">
        <title>Draft genome sequence of the oilseed species Ricinus communis.</title>
        <authorList>
            <person name="Chan A.P."/>
            <person name="Crabtree J."/>
            <person name="Zhao Q."/>
            <person name="Lorenzi H."/>
            <person name="Orvis J."/>
            <person name="Puiu D."/>
            <person name="Melake-Berhan A."/>
            <person name="Jones K.M."/>
            <person name="Redman J."/>
            <person name="Chen G."/>
            <person name="Cahoon E.B."/>
            <person name="Gedil M."/>
            <person name="Stanke M."/>
            <person name="Haas B.J."/>
            <person name="Wortman J.R."/>
            <person name="Fraser-Liggett C.M."/>
            <person name="Ravel J."/>
            <person name="Rabinowicz P.D."/>
        </authorList>
    </citation>
    <scope>NUCLEOTIDE SEQUENCE [LARGE SCALE GENOMIC DNA]</scope>
    <source>
        <strain evidence="3">cv. Hale</strain>
    </source>
</reference>
<accession>B9SYP2</accession>
<dbReference type="PANTHER" id="PTHR37610:SF40">
    <property type="entry name" value="OS01G0909600 PROTEIN"/>
    <property type="match status" value="1"/>
</dbReference>
<dbReference type="InterPro" id="IPR029472">
    <property type="entry name" value="Copia-like_N"/>
</dbReference>
<proteinExistence type="predicted"/>